<evidence type="ECO:0000256" key="2">
    <source>
        <dbReference type="ARBA" id="ARBA00001946"/>
    </source>
</evidence>
<comment type="cofactor">
    <cofactor evidence="2 11">
        <name>Mg(2+)</name>
        <dbReference type="ChEBI" id="CHEBI:18420"/>
    </cofactor>
</comment>
<dbReference type="Gene3D" id="3.60.40.10">
    <property type="entry name" value="PPM-type phosphatase domain"/>
    <property type="match status" value="1"/>
</dbReference>
<comment type="similarity">
    <text evidence="3 11">Belongs to the PP2C family.</text>
</comment>
<dbReference type="PANTHER" id="PTHR12320">
    <property type="entry name" value="PROTEIN PHOSPHATASE 2C"/>
    <property type="match status" value="1"/>
</dbReference>
<keyword evidence="5 11" id="KW-0378">Hydrolase</keyword>
<dbReference type="OMA" id="ANTIAWM"/>
<keyword evidence="4 11" id="KW-0479">Metal-binding</keyword>
<dbReference type="PANTHER" id="PTHR12320:SF1">
    <property type="entry name" value="PROTEIN PHOSPHATASE PTC7 HOMOLOG"/>
    <property type="match status" value="1"/>
</dbReference>
<dbReference type="InParanoid" id="A0A194QT23"/>
<keyword evidence="8 11" id="KW-0464">Manganese</keyword>
<keyword evidence="7 11" id="KW-0904">Protein phosphatase</keyword>
<comment type="catalytic activity">
    <reaction evidence="10 11">
        <text>O-phospho-L-threonyl-[protein] + H2O = L-threonyl-[protein] + phosphate</text>
        <dbReference type="Rhea" id="RHEA:47004"/>
        <dbReference type="Rhea" id="RHEA-COMP:11060"/>
        <dbReference type="Rhea" id="RHEA-COMP:11605"/>
        <dbReference type="ChEBI" id="CHEBI:15377"/>
        <dbReference type="ChEBI" id="CHEBI:30013"/>
        <dbReference type="ChEBI" id="CHEBI:43474"/>
        <dbReference type="ChEBI" id="CHEBI:61977"/>
        <dbReference type="EC" id="3.1.3.16"/>
    </reaction>
</comment>
<protein>
    <recommendedName>
        <fullName evidence="11">Protein phosphatase</fullName>
        <ecNumber evidence="11">3.1.3.16</ecNumber>
    </recommendedName>
</protein>
<dbReference type="InterPro" id="IPR001932">
    <property type="entry name" value="PPM-type_phosphatase-like_dom"/>
</dbReference>
<evidence type="ECO:0000256" key="1">
    <source>
        <dbReference type="ARBA" id="ARBA00001936"/>
    </source>
</evidence>
<evidence type="ECO:0000256" key="6">
    <source>
        <dbReference type="ARBA" id="ARBA00022842"/>
    </source>
</evidence>
<dbReference type="InterPro" id="IPR039123">
    <property type="entry name" value="PPTC7"/>
</dbReference>
<evidence type="ECO:0000256" key="3">
    <source>
        <dbReference type="ARBA" id="ARBA00006702"/>
    </source>
</evidence>
<sequence>MQSIFWTGRVLSRAIRNGLSSLNSAAELNVSNKKHPYLVSVVCGFPKDIANGRTHKGQFGDDAWFSTQFSNADVIGVADGVGGWRAYGIDPGEFSSYLMRTCERLVRMGHFKLSEPGDLLAKSYYELLEHKKPILGSSTACVMILDRNESIMRAANIGDSGYMVVRAGRIVHRSHEQQHYFNTPYQLSLPPPGHDRNVLSDRPESADTSEFRVECGDVILVATDGVFDNVPEPVLLAEMKRAQTVAGSGAAGEESEAQRLQAVANSIAWMARNLSFDGCYMSPFAKSARQNGIDAIGGKPDDITVLLAIVAL</sequence>
<evidence type="ECO:0000256" key="5">
    <source>
        <dbReference type="ARBA" id="ARBA00022801"/>
    </source>
</evidence>
<dbReference type="SMART" id="SM00331">
    <property type="entry name" value="PP2C_SIG"/>
    <property type="match status" value="1"/>
</dbReference>
<evidence type="ECO:0000313" key="13">
    <source>
        <dbReference type="EMBL" id="KPJ08469.1"/>
    </source>
</evidence>
<keyword evidence="14" id="KW-1185">Reference proteome</keyword>
<comment type="cofactor">
    <cofactor evidence="1 11">
        <name>Mn(2+)</name>
        <dbReference type="ChEBI" id="CHEBI:29035"/>
    </cofactor>
</comment>
<organism evidence="13 14">
    <name type="scientific">Papilio machaon</name>
    <name type="common">Old World swallowtail butterfly</name>
    <dbReference type="NCBI Taxonomy" id="76193"/>
    <lineage>
        <taxon>Eukaryota</taxon>
        <taxon>Metazoa</taxon>
        <taxon>Ecdysozoa</taxon>
        <taxon>Arthropoda</taxon>
        <taxon>Hexapoda</taxon>
        <taxon>Insecta</taxon>
        <taxon>Pterygota</taxon>
        <taxon>Neoptera</taxon>
        <taxon>Endopterygota</taxon>
        <taxon>Lepidoptera</taxon>
        <taxon>Glossata</taxon>
        <taxon>Ditrysia</taxon>
        <taxon>Papilionoidea</taxon>
        <taxon>Papilionidae</taxon>
        <taxon>Papilioninae</taxon>
        <taxon>Papilio</taxon>
    </lineage>
</organism>
<evidence type="ECO:0000256" key="4">
    <source>
        <dbReference type="ARBA" id="ARBA00022723"/>
    </source>
</evidence>
<dbReference type="FunCoup" id="A0A194QT23">
    <property type="interactions" value="956"/>
</dbReference>
<dbReference type="InterPro" id="IPR036457">
    <property type="entry name" value="PPM-type-like_dom_sf"/>
</dbReference>
<proteinExistence type="inferred from homology"/>
<dbReference type="AlphaFoldDB" id="A0A194QT23"/>
<evidence type="ECO:0000256" key="9">
    <source>
        <dbReference type="ARBA" id="ARBA00047761"/>
    </source>
</evidence>
<evidence type="ECO:0000256" key="8">
    <source>
        <dbReference type="ARBA" id="ARBA00023211"/>
    </source>
</evidence>
<evidence type="ECO:0000256" key="10">
    <source>
        <dbReference type="ARBA" id="ARBA00048336"/>
    </source>
</evidence>
<evidence type="ECO:0000256" key="11">
    <source>
        <dbReference type="RuleBase" id="RU366020"/>
    </source>
</evidence>
<dbReference type="GO" id="GO:0004722">
    <property type="term" value="F:protein serine/threonine phosphatase activity"/>
    <property type="evidence" value="ECO:0007669"/>
    <property type="project" value="UniProtKB-EC"/>
</dbReference>
<dbReference type="STRING" id="76193.A0A194QT23"/>
<dbReference type="GO" id="GO:0005739">
    <property type="term" value="C:mitochondrion"/>
    <property type="evidence" value="ECO:0007669"/>
    <property type="project" value="TreeGrafter"/>
</dbReference>
<dbReference type="GO" id="GO:0046872">
    <property type="term" value="F:metal ion binding"/>
    <property type="evidence" value="ECO:0007669"/>
    <property type="project" value="UniProtKB-UniRule"/>
</dbReference>
<name>A0A194QT23_PAPMA</name>
<dbReference type="SMART" id="SM00332">
    <property type="entry name" value="PP2Cc"/>
    <property type="match status" value="1"/>
</dbReference>
<evidence type="ECO:0000313" key="14">
    <source>
        <dbReference type="Proteomes" id="UP000053240"/>
    </source>
</evidence>
<comment type="catalytic activity">
    <reaction evidence="9 11">
        <text>O-phospho-L-seryl-[protein] + H2O = L-seryl-[protein] + phosphate</text>
        <dbReference type="Rhea" id="RHEA:20629"/>
        <dbReference type="Rhea" id="RHEA-COMP:9863"/>
        <dbReference type="Rhea" id="RHEA-COMP:11604"/>
        <dbReference type="ChEBI" id="CHEBI:15377"/>
        <dbReference type="ChEBI" id="CHEBI:29999"/>
        <dbReference type="ChEBI" id="CHEBI:43474"/>
        <dbReference type="ChEBI" id="CHEBI:83421"/>
        <dbReference type="EC" id="3.1.3.16"/>
    </reaction>
</comment>
<dbReference type="FunFam" id="3.60.40.10:FF:000009">
    <property type="entry name" value="Blast:Protein phosphatase PTC7 homolog"/>
    <property type="match status" value="1"/>
</dbReference>
<dbReference type="PROSITE" id="PS51746">
    <property type="entry name" value="PPM_2"/>
    <property type="match status" value="1"/>
</dbReference>
<accession>A0A194QT23</accession>
<feature type="domain" description="PPM-type phosphatase" evidence="12">
    <location>
        <begin position="42"/>
        <end position="310"/>
    </location>
</feature>
<evidence type="ECO:0000259" key="12">
    <source>
        <dbReference type="PROSITE" id="PS51746"/>
    </source>
</evidence>
<dbReference type="SUPFAM" id="SSF81606">
    <property type="entry name" value="PP2C-like"/>
    <property type="match status" value="1"/>
</dbReference>
<dbReference type="EMBL" id="KQ461154">
    <property type="protein sequence ID" value="KPJ08469.1"/>
    <property type="molecule type" value="Genomic_DNA"/>
</dbReference>
<dbReference type="Pfam" id="PF13672">
    <property type="entry name" value="PP2C_2"/>
    <property type="match status" value="1"/>
</dbReference>
<keyword evidence="6 11" id="KW-0460">Magnesium</keyword>
<evidence type="ECO:0000256" key="7">
    <source>
        <dbReference type="ARBA" id="ARBA00022912"/>
    </source>
</evidence>
<reference evidence="13 14" key="1">
    <citation type="journal article" date="2015" name="Nat. Commun.">
        <title>Outbred genome sequencing and CRISPR/Cas9 gene editing in butterflies.</title>
        <authorList>
            <person name="Li X."/>
            <person name="Fan D."/>
            <person name="Zhang W."/>
            <person name="Liu G."/>
            <person name="Zhang L."/>
            <person name="Zhao L."/>
            <person name="Fang X."/>
            <person name="Chen L."/>
            <person name="Dong Y."/>
            <person name="Chen Y."/>
            <person name="Ding Y."/>
            <person name="Zhao R."/>
            <person name="Feng M."/>
            <person name="Zhu Y."/>
            <person name="Feng Y."/>
            <person name="Jiang X."/>
            <person name="Zhu D."/>
            <person name="Xiang H."/>
            <person name="Feng X."/>
            <person name="Li S."/>
            <person name="Wang J."/>
            <person name="Zhang G."/>
            <person name="Kronforst M.R."/>
            <person name="Wang W."/>
        </authorList>
    </citation>
    <scope>NUCLEOTIDE SEQUENCE [LARGE SCALE GENOMIC DNA]</scope>
    <source>
        <strain evidence="13">Ya'a_city_454_Pm</strain>
        <tissue evidence="13">Whole body</tissue>
    </source>
</reference>
<dbReference type="EC" id="3.1.3.16" evidence="11"/>
<dbReference type="Proteomes" id="UP000053240">
    <property type="component" value="Unassembled WGS sequence"/>
</dbReference>
<gene>
    <name evidence="13" type="ORF">RR48_12222</name>
</gene>